<dbReference type="GO" id="GO:0020037">
    <property type="term" value="F:heme binding"/>
    <property type="evidence" value="ECO:0007669"/>
    <property type="project" value="InterPro"/>
</dbReference>
<keyword evidence="4" id="KW-0408">Iron</keyword>
<comment type="caution">
    <text evidence="6">The sequence shown here is derived from an EMBL/GenBank/DDBJ whole genome shotgun (WGS) entry which is preliminary data.</text>
</comment>
<dbReference type="OrthoDB" id="3624293at2759"/>
<dbReference type="AlphaFoldDB" id="A0A8H6RTR8"/>
<sequence>MLTNSAFLPALLMAGLLLSIPKLQSFIRKLRIYLKYCKSHRAFSIEAGQGKHQWLEDPFSQSSNFWLCRYPAIKHVFSRAAIQETDHRAGFDWFHYAGWEIPTFDPRYKHTVRDADQTVHGKLAKSKLNTLLDTVQEIGYSEIDRIKAAVGQDGRTVSLHSLMYRLGYNVNCIGIFGPDLDHVATRWVLQDFTERQHVMFNCFNWPLPVWLSTRIIPACRQTAAARQALYGLLLSWYQSGGLKTASEEMKAIVTVFERAKSPPDIGTKFLNMMMIAFLANTPETLGWLMIYIVQAPELFKVIKAECDALGDSLVTVNFKSATPHLYSAFFETFRMYVFTGTPATVTRPCTLPGMGDHIFQPGDILHSFAEACAMDVEIYGSDVEYWKGHRFIGEGEALLKYDLTFGLGRSREYQFSHYDHPITDAYNFVACPGRNFAIVELCMLAARMIKTFDFSDAFICEKLTFKDPDFEVHRPVEAGKAKIIDLDGKVKEVLHPGNKSDQGLPGMTASNIPLNDFACQLTPR</sequence>
<accession>A0A8H6RTR8</accession>
<feature type="chain" id="PRO_5034954728" evidence="5">
    <location>
        <begin position="26"/>
        <end position="524"/>
    </location>
</feature>
<dbReference type="GO" id="GO:0016705">
    <property type="term" value="F:oxidoreductase activity, acting on paired donors, with incorporation or reduction of molecular oxygen"/>
    <property type="evidence" value="ECO:0007669"/>
    <property type="project" value="InterPro"/>
</dbReference>
<dbReference type="PANTHER" id="PTHR24304">
    <property type="entry name" value="CYTOCHROME P450 FAMILY 7"/>
    <property type="match status" value="1"/>
</dbReference>
<protein>
    <submittedName>
        <fullName evidence="6">Cytochrome P450 monooxygenase</fullName>
    </submittedName>
</protein>
<name>A0A8H6RTR8_9PEZI</name>
<evidence type="ECO:0000313" key="7">
    <source>
        <dbReference type="Proteomes" id="UP000660729"/>
    </source>
</evidence>
<reference evidence="6" key="1">
    <citation type="submission" date="2020-04" db="EMBL/GenBank/DDBJ databases">
        <title>Draft genome resource of the tomato pathogen Pseudocercospora fuligena.</title>
        <authorList>
            <person name="Zaccaron A."/>
        </authorList>
    </citation>
    <scope>NUCLEOTIDE SEQUENCE</scope>
    <source>
        <strain evidence="6">PF001</strain>
    </source>
</reference>
<dbReference type="SUPFAM" id="SSF48264">
    <property type="entry name" value="Cytochrome P450"/>
    <property type="match status" value="1"/>
</dbReference>
<dbReference type="PANTHER" id="PTHR24304:SF2">
    <property type="entry name" value="24-HYDROXYCHOLESTEROL 7-ALPHA-HYDROXYLASE"/>
    <property type="match status" value="1"/>
</dbReference>
<evidence type="ECO:0000313" key="6">
    <source>
        <dbReference type="EMBL" id="KAF7197006.1"/>
    </source>
</evidence>
<dbReference type="GO" id="GO:0008395">
    <property type="term" value="F:steroid hydroxylase activity"/>
    <property type="evidence" value="ECO:0007669"/>
    <property type="project" value="TreeGrafter"/>
</dbReference>
<evidence type="ECO:0000256" key="3">
    <source>
        <dbReference type="ARBA" id="ARBA00022723"/>
    </source>
</evidence>
<evidence type="ECO:0000256" key="4">
    <source>
        <dbReference type="ARBA" id="ARBA00023004"/>
    </source>
</evidence>
<keyword evidence="2" id="KW-0349">Heme</keyword>
<dbReference type="InterPro" id="IPR036396">
    <property type="entry name" value="Cyt_P450_sf"/>
</dbReference>
<dbReference type="InterPro" id="IPR001128">
    <property type="entry name" value="Cyt_P450"/>
</dbReference>
<dbReference type="InterPro" id="IPR050529">
    <property type="entry name" value="CYP450_sterol_14alpha_dmase"/>
</dbReference>
<evidence type="ECO:0000256" key="5">
    <source>
        <dbReference type="SAM" id="SignalP"/>
    </source>
</evidence>
<keyword evidence="7" id="KW-1185">Reference proteome</keyword>
<dbReference type="Pfam" id="PF00067">
    <property type="entry name" value="p450"/>
    <property type="match status" value="1"/>
</dbReference>
<dbReference type="EMBL" id="JABCIY010000019">
    <property type="protein sequence ID" value="KAF7197006.1"/>
    <property type="molecule type" value="Genomic_DNA"/>
</dbReference>
<keyword evidence="6" id="KW-0560">Oxidoreductase</keyword>
<keyword evidence="3" id="KW-0479">Metal-binding</keyword>
<dbReference type="Proteomes" id="UP000660729">
    <property type="component" value="Unassembled WGS sequence"/>
</dbReference>
<proteinExistence type="inferred from homology"/>
<keyword evidence="6" id="KW-0503">Monooxygenase</keyword>
<evidence type="ECO:0000256" key="2">
    <source>
        <dbReference type="ARBA" id="ARBA00022617"/>
    </source>
</evidence>
<keyword evidence="5" id="KW-0732">Signal</keyword>
<comment type="similarity">
    <text evidence="1">Belongs to the cytochrome P450 family.</text>
</comment>
<dbReference type="GO" id="GO:0005506">
    <property type="term" value="F:iron ion binding"/>
    <property type="evidence" value="ECO:0007669"/>
    <property type="project" value="InterPro"/>
</dbReference>
<feature type="signal peptide" evidence="5">
    <location>
        <begin position="1"/>
        <end position="25"/>
    </location>
</feature>
<organism evidence="6 7">
    <name type="scientific">Pseudocercospora fuligena</name>
    <dbReference type="NCBI Taxonomy" id="685502"/>
    <lineage>
        <taxon>Eukaryota</taxon>
        <taxon>Fungi</taxon>
        <taxon>Dikarya</taxon>
        <taxon>Ascomycota</taxon>
        <taxon>Pezizomycotina</taxon>
        <taxon>Dothideomycetes</taxon>
        <taxon>Dothideomycetidae</taxon>
        <taxon>Mycosphaerellales</taxon>
        <taxon>Mycosphaerellaceae</taxon>
        <taxon>Pseudocercospora</taxon>
    </lineage>
</organism>
<gene>
    <name evidence="6" type="ORF">HII31_01431</name>
</gene>
<dbReference type="Gene3D" id="1.10.630.10">
    <property type="entry name" value="Cytochrome P450"/>
    <property type="match status" value="1"/>
</dbReference>
<evidence type="ECO:0000256" key="1">
    <source>
        <dbReference type="ARBA" id="ARBA00010617"/>
    </source>
</evidence>